<dbReference type="Proteomes" id="UP001598138">
    <property type="component" value="Unassembled WGS sequence"/>
</dbReference>
<evidence type="ECO:0000256" key="2">
    <source>
        <dbReference type="ARBA" id="ARBA00023015"/>
    </source>
</evidence>
<dbReference type="PANTHER" id="PTHR30265">
    <property type="entry name" value="RHO-INTERACTING TRANSCRIPTION TERMINATION FACTOR NUSG"/>
    <property type="match status" value="1"/>
</dbReference>
<dbReference type="InterPro" id="IPR006645">
    <property type="entry name" value="NGN-like_dom"/>
</dbReference>
<dbReference type="RefSeq" id="WP_377983319.1">
    <property type="nucleotide sequence ID" value="NZ_JBBKXZ010000002.1"/>
</dbReference>
<dbReference type="PANTHER" id="PTHR30265:SF4">
    <property type="entry name" value="KOW MOTIF FAMILY PROTEIN, EXPRESSED"/>
    <property type="match status" value="1"/>
</dbReference>
<keyword evidence="6" id="KW-1185">Reference proteome</keyword>
<dbReference type="CDD" id="cd09895">
    <property type="entry name" value="NGN_SP_UpxY"/>
    <property type="match status" value="1"/>
</dbReference>
<accession>A0ABW6DC13</accession>
<reference evidence="5 6" key="1">
    <citation type="submission" date="2024-03" db="EMBL/GenBank/DDBJ databases">
        <title>Aquirufa genome sequencing.</title>
        <authorList>
            <person name="Pitt A."/>
            <person name="Hahn M.W."/>
        </authorList>
    </citation>
    <scope>NUCLEOTIDE SEQUENCE [LARGE SCALE GENOMIC DNA]</scope>
    <source>
        <strain evidence="5 6">OSTEICH-129V</strain>
    </source>
</reference>
<sequence>MAWFAVYTKSRMEKKVALRLQEAGIEAYCPVSKKRKQWSDRKKWVEEPLFRSYVFVNIDLAKQSPIVRRTLGVVNFLYWLGKPAVIQDAEILAIQQFLSEHLEVEAIGNSVQVGDFITIDTGALKGQTAKVVGIKNKHEVRLKIESLGFELVAKIENKSEGN</sequence>
<evidence type="ECO:0000313" key="6">
    <source>
        <dbReference type="Proteomes" id="UP001598138"/>
    </source>
</evidence>
<evidence type="ECO:0000256" key="1">
    <source>
        <dbReference type="ARBA" id="ARBA00022814"/>
    </source>
</evidence>
<dbReference type="SUPFAM" id="SSF82679">
    <property type="entry name" value="N-utilization substance G protein NusG, N-terminal domain"/>
    <property type="match status" value="1"/>
</dbReference>
<keyword evidence="3" id="KW-0804">Transcription</keyword>
<dbReference type="Pfam" id="PF02357">
    <property type="entry name" value="NusG"/>
    <property type="match status" value="1"/>
</dbReference>
<keyword evidence="1" id="KW-0889">Transcription antitermination</keyword>
<dbReference type="Gene3D" id="3.30.70.940">
    <property type="entry name" value="NusG, N-terminal domain"/>
    <property type="match status" value="1"/>
</dbReference>
<feature type="domain" description="NusG-like N-terminal" evidence="4">
    <location>
        <begin position="1"/>
        <end position="98"/>
    </location>
</feature>
<evidence type="ECO:0000313" key="5">
    <source>
        <dbReference type="EMBL" id="MFD3394437.1"/>
    </source>
</evidence>
<dbReference type="NCBIfam" id="NF033644">
    <property type="entry name" value="antiterm_UpxY"/>
    <property type="match status" value="1"/>
</dbReference>
<keyword evidence="2" id="KW-0805">Transcription regulation</keyword>
<proteinExistence type="predicted"/>
<dbReference type="InterPro" id="IPR036735">
    <property type="entry name" value="NGN_dom_sf"/>
</dbReference>
<evidence type="ECO:0000256" key="3">
    <source>
        <dbReference type="ARBA" id="ARBA00023163"/>
    </source>
</evidence>
<evidence type="ECO:0000259" key="4">
    <source>
        <dbReference type="SMART" id="SM00738"/>
    </source>
</evidence>
<comment type="caution">
    <text evidence="5">The sequence shown here is derived from an EMBL/GenBank/DDBJ whole genome shotgun (WGS) entry which is preliminary data.</text>
</comment>
<name>A0ABW6DC13_9BACT</name>
<organism evidence="5 6">
    <name type="scientific">Aquirufa avitistagni</name>
    <dbReference type="NCBI Taxonomy" id="3104728"/>
    <lineage>
        <taxon>Bacteria</taxon>
        <taxon>Pseudomonadati</taxon>
        <taxon>Bacteroidota</taxon>
        <taxon>Cytophagia</taxon>
        <taxon>Cytophagales</taxon>
        <taxon>Flectobacillaceae</taxon>
        <taxon>Aquirufa</taxon>
    </lineage>
</organism>
<dbReference type="SMART" id="SM00738">
    <property type="entry name" value="NGN"/>
    <property type="match status" value="1"/>
</dbReference>
<protein>
    <submittedName>
        <fullName evidence="5">UpxY family transcription antiterminator</fullName>
    </submittedName>
</protein>
<dbReference type="EMBL" id="JBBKXZ010000002">
    <property type="protein sequence ID" value="MFD3394437.1"/>
    <property type="molecule type" value="Genomic_DNA"/>
</dbReference>
<gene>
    <name evidence="5" type="ORF">U0R10_07385</name>
</gene>
<dbReference type="InterPro" id="IPR043425">
    <property type="entry name" value="NusG-like"/>
</dbReference>